<gene>
    <name evidence="1" type="ORF">ParKJ_34515</name>
</gene>
<sequence length="73" mass="8171">MFTMIVGRFKIVATSGVKNGSVRVGKSDAIAYDVIDRYRRENPRPEKVGIPFDDAWSYCVRRQASAQGVALLH</sequence>
<organism evidence="1 2">
    <name type="scientific">Paraburkholderia fungorum</name>
    <dbReference type="NCBI Taxonomy" id="134537"/>
    <lineage>
        <taxon>Bacteria</taxon>
        <taxon>Pseudomonadati</taxon>
        <taxon>Pseudomonadota</taxon>
        <taxon>Betaproteobacteria</taxon>
        <taxon>Burkholderiales</taxon>
        <taxon>Burkholderiaceae</taxon>
        <taxon>Paraburkholderia</taxon>
    </lineage>
</organism>
<dbReference type="AlphaFoldDB" id="A0AAP5QE75"/>
<reference evidence="1" key="1">
    <citation type="submission" date="2022-08" db="EMBL/GenBank/DDBJ databases">
        <authorList>
            <person name="Kim S.-J."/>
        </authorList>
    </citation>
    <scope>NUCLEOTIDE SEQUENCE</scope>
    <source>
        <strain evidence="1">KJ</strain>
    </source>
</reference>
<proteinExistence type="predicted"/>
<dbReference type="EMBL" id="JANSLM010000018">
    <property type="protein sequence ID" value="MDT8842551.1"/>
    <property type="molecule type" value="Genomic_DNA"/>
</dbReference>
<comment type="caution">
    <text evidence="1">The sequence shown here is derived from an EMBL/GenBank/DDBJ whole genome shotgun (WGS) entry which is preliminary data.</text>
</comment>
<evidence type="ECO:0000313" key="1">
    <source>
        <dbReference type="EMBL" id="MDT8842551.1"/>
    </source>
</evidence>
<accession>A0AAP5QE75</accession>
<evidence type="ECO:0000313" key="2">
    <source>
        <dbReference type="Proteomes" id="UP001246473"/>
    </source>
</evidence>
<dbReference type="RefSeq" id="WP_315697375.1">
    <property type="nucleotide sequence ID" value="NZ_JANSLM010000018.1"/>
</dbReference>
<protein>
    <submittedName>
        <fullName evidence="1">Uncharacterized protein</fullName>
    </submittedName>
</protein>
<name>A0AAP5QE75_9BURK</name>
<dbReference type="Proteomes" id="UP001246473">
    <property type="component" value="Unassembled WGS sequence"/>
</dbReference>